<feature type="region of interest" description="Disordered" evidence="1">
    <location>
        <begin position="421"/>
        <end position="459"/>
    </location>
</feature>
<comment type="caution">
    <text evidence="2">The sequence shown here is derived from an EMBL/GenBank/DDBJ whole genome shotgun (WGS) entry which is preliminary data.</text>
</comment>
<dbReference type="EMBL" id="LUGG01000019">
    <property type="protein sequence ID" value="OBZ69066.1"/>
    <property type="molecule type" value="Genomic_DNA"/>
</dbReference>
<accession>A0A1C7LXU0</accession>
<evidence type="ECO:0000313" key="3">
    <source>
        <dbReference type="Proteomes" id="UP000092993"/>
    </source>
</evidence>
<sequence length="600" mass="65960">MPSFYSSYAIRDNTETFACTLKQRHLLVAGSPSETPPTVKGRIPEDIDVVLDTDLVFTLSGILDRARISSKAMQQSAAVRHLLQYLHVNANQLGWSPVSDVYVDEEDGLAKLTLTSSRPPLARPRAPFVRLVSIELVYVCRSLQNDKALESVNLFSPHAYLPLVAALDRIVDKFVTYHLVRRYPLIFGPWREALSKQRSSASDEAYNALQTYLRISDNETFCSISDDSDDAVEDRDCDILCQAMDRLVKLGSKPARFKGLTSGFNTTAADDDDHQFNLSQEPFEGSASEGITDQANMLEFSHQRMDLSLHEDTDDEEDELWLVDSSSDVLEEIGDLPATQTPSRDGLSPVFFDLWMDFDVPSMCSKSVDPHFDMDSHLMSPKYPGSQAELESFSDSYPRLIHGKDDLLGILDDDYDDRFSSLDQGDDLHTEPEDPQFAYNDSPSTQISSDYLSLSSGSPDPLSAAEINIGEETDDYMLVPGEPAYTSNMLIDGDPSAGSLTALSLFDDAFSAVPVDTELCGLSLSSSLFPTGTLLGSVTHPLGCSCRLCSLPAIDGTTHGSSELESFSGIGLREFESGADAERGSFLEFDAEADEMFGIE</sequence>
<evidence type="ECO:0000256" key="1">
    <source>
        <dbReference type="SAM" id="MobiDB-lite"/>
    </source>
</evidence>
<dbReference type="Proteomes" id="UP000092993">
    <property type="component" value="Unassembled WGS sequence"/>
</dbReference>
<dbReference type="OrthoDB" id="3141012at2759"/>
<feature type="compositionally biased region" description="Low complexity" evidence="1">
    <location>
        <begin position="448"/>
        <end position="459"/>
    </location>
</feature>
<reference evidence="2 3" key="1">
    <citation type="submission" date="2016-03" db="EMBL/GenBank/DDBJ databases">
        <title>Whole genome sequencing of Grifola frondosa 9006-11.</title>
        <authorList>
            <person name="Min B."/>
            <person name="Park H."/>
            <person name="Kim J.-G."/>
            <person name="Cho H."/>
            <person name="Oh Y.-L."/>
            <person name="Kong W.-S."/>
            <person name="Choi I.-G."/>
        </authorList>
    </citation>
    <scope>NUCLEOTIDE SEQUENCE [LARGE SCALE GENOMIC DNA]</scope>
    <source>
        <strain evidence="2 3">9006-11</strain>
    </source>
</reference>
<dbReference type="AlphaFoldDB" id="A0A1C7LXU0"/>
<gene>
    <name evidence="2" type="ORF">A0H81_11380</name>
</gene>
<dbReference type="STRING" id="5627.A0A1C7LXU0"/>
<keyword evidence="3" id="KW-1185">Reference proteome</keyword>
<evidence type="ECO:0000313" key="2">
    <source>
        <dbReference type="EMBL" id="OBZ69066.1"/>
    </source>
</evidence>
<organism evidence="2 3">
    <name type="scientific">Grifola frondosa</name>
    <name type="common">Maitake</name>
    <name type="synonym">Polyporus frondosus</name>
    <dbReference type="NCBI Taxonomy" id="5627"/>
    <lineage>
        <taxon>Eukaryota</taxon>
        <taxon>Fungi</taxon>
        <taxon>Dikarya</taxon>
        <taxon>Basidiomycota</taxon>
        <taxon>Agaricomycotina</taxon>
        <taxon>Agaricomycetes</taxon>
        <taxon>Polyporales</taxon>
        <taxon>Grifolaceae</taxon>
        <taxon>Grifola</taxon>
    </lineage>
</organism>
<proteinExistence type="predicted"/>
<name>A0A1C7LXU0_GRIFR</name>
<protein>
    <submittedName>
        <fullName evidence="2">Uncharacterized protein</fullName>
    </submittedName>
</protein>